<dbReference type="SUPFAM" id="SSF81342">
    <property type="entry name" value="Transmembrane di-heme cytochromes"/>
    <property type="match status" value="1"/>
</dbReference>
<protein>
    <submittedName>
        <fullName evidence="3">Molybdopterin-dependent oxidoreductase</fullName>
    </submittedName>
</protein>
<keyword evidence="1" id="KW-0812">Transmembrane</keyword>
<evidence type="ECO:0000313" key="3">
    <source>
        <dbReference type="EMBL" id="MFD1018609.1"/>
    </source>
</evidence>
<reference evidence="4" key="1">
    <citation type="journal article" date="2019" name="Int. J. Syst. Evol. Microbiol.">
        <title>The Global Catalogue of Microorganisms (GCM) 10K type strain sequencing project: providing services to taxonomists for standard genome sequencing and annotation.</title>
        <authorList>
            <consortium name="The Broad Institute Genomics Platform"/>
            <consortium name="The Broad Institute Genome Sequencing Center for Infectious Disease"/>
            <person name="Wu L."/>
            <person name="Ma J."/>
        </authorList>
    </citation>
    <scope>NUCLEOTIDE SEQUENCE [LARGE SCALE GENOMIC DNA]</scope>
    <source>
        <strain evidence="4">CCUG 56607</strain>
    </source>
</reference>
<evidence type="ECO:0000259" key="2">
    <source>
        <dbReference type="Pfam" id="PF00174"/>
    </source>
</evidence>
<feature type="transmembrane region" description="Helical" evidence="1">
    <location>
        <begin position="52"/>
        <end position="73"/>
    </location>
</feature>
<feature type="transmembrane region" description="Helical" evidence="1">
    <location>
        <begin position="21"/>
        <end position="40"/>
    </location>
</feature>
<dbReference type="InterPro" id="IPR016174">
    <property type="entry name" value="Di-haem_cyt_TM"/>
</dbReference>
<dbReference type="InterPro" id="IPR036374">
    <property type="entry name" value="OxRdtase_Mopterin-bd_sf"/>
</dbReference>
<dbReference type="PANTHER" id="PTHR43032:SF4">
    <property type="entry name" value="OXIDOREDUCTASE MOLYBDOPTERIN-BINDING DOMAIN-CONTAINING PROTEIN"/>
    <property type="match status" value="1"/>
</dbReference>
<dbReference type="InterPro" id="IPR000572">
    <property type="entry name" value="OxRdtase_Mopterin-bd_dom"/>
</dbReference>
<dbReference type="Proteomes" id="UP001596990">
    <property type="component" value="Unassembled WGS sequence"/>
</dbReference>
<comment type="caution">
    <text evidence="3">The sequence shown here is derived from an EMBL/GenBank/DDBJ whole genome shotgun (WGS) entry which is preliminary data.</text>
</comment>
<name>A0ABW3L203_9BACI</name>
<organism evidence="3 4">
    <name type="scientific">Thalassobacillus hwangdonensis</name>
    <dbReference type="NCBI Taxonomy" id="546108"/>
    <lineage>
        <taxon>Bacteria</taxon>
        <taxon>Bacillati</taxon>
        <taxon>Bacillota</taxon>
        <taxon>Bacilli</taxon>
        <taxon>Bacillales</taxon>
        <taxon>Bacillaceae</taxon>
        <taxon>Thalassobacillus</taxon>
    </lineage>
</organism>
<evidence type="ECO:0000313" key="4">
    <source>
        <dbReference type="Proteomes" id="UP001596990"/>
    </source>
</evidence>
<dbReference type="RefSeq" id="WP_386057239.1">
    <property type="nucleotide sequence ID" value="NZ_JBHTKL010000001.1"/>
</dbReference>
<feature type="transmembrane region" description="Helical" evidence="1">
    <location>
        <begin position="93"/>
        <end position="113"/>
    </location>
</feature>
<keyword evidence="1" id="KW-0472">Membrane</keyword>
<keyword evidence="4" id="KW-1185">Reference proteome</keyword>
<feature type="transmembrane region" description="Helical" evidence="1">
    <location>
        <begin position="125"/>
        <end position="144"/>
    </location>
</feature>
<dbReference type="Gene3D" id="3.90.420.10">
    <property type="entry name" value="Oxidoreductase, molybdopterin-binding domain"/>
    <property type="match status" value="1"/>
</dbReference>
<dbReference type="SUPFAM" id="SSF56524">
    <property type="entry name" value="Oxidoreductase molybdopterin-binding domain"/>
    <property type="match status" value="1"/>
</dbReference>
<proteinExistence type="predicted"/>
<evidence type="ECO:0000256" key="1">
    <source>
        <dbReference type="SAM" id="Phobius"/>
    </source>
</evidence>
<keyword evidence="1" id="KW-1133">Transmembrane helix</keyword>
<feature type="domain" description="Oxidoreductase molybdopterin-binding" evidence="2">
    <location>
        <begin position="253"/>
        <end position="398"/>
    </location>
</feature>
<dbReference type="PANTHER" id="PTHR43032">
    <property type="entry name" value="PROTEIN-METHIONINE-SULFOXIDE REDUCTASE"/>
    <property type="match status" value="1"/>
</dbReference>
<sequence>MDWNVFIRRQKKFGRKLKQLHHWNAILFMILAVTGFLLLSSEFRQGFPQIRIWMRDSHIWIGFISILPILIYLPKMLKHLSTLQKRKNHRINLYFVLFILLGLVVSGIGLYFHREIGPEWSSVSLFLHDGFTYMGVPYLIYHSITRSEVFKSLQKRKADKLREKRMIIDDSDPIIDRRTLLKRGTGGAIAILFTPFIYQWLKPYFGSSLGTPVKSGLPLTEVFSPLPVPAEDSAPPIGGGRKGEFRYYTVVSMPEVTGKNFTFTVDGLVERPEEWNWPEFVQLNRKVQVSDFHCVTGWSVYSVTWEGIKLKDLLEHVGIRGSARYVKFYSQDGVYTDTLTIDQAMREDVMIAMLIDGDLIETKNGGPVRLIVPEMYAYKSVKWLNRIELIEEEHIGYWEKRGYEKDAWIKT</sequence>
<dbReference type="Pfam" id="PF00174">
    <property type="entry name" value="Oxidored_molyb"/>
    <property type="match status" value="1"/>
</dbReference>
<dbReference type="EMBL" id="JBHTKL010000001">
    <property type="protein sequence ID" value="MFD1018609.1"/>
    <property type="molecule type" value="Genomic_DNA"/>
</dbReference>
<gene>
    <name evidence="3" type="ORF">ACFQ2J_05275</name>
</gene>
<accession>A0ABW3L203</accession>
<feature type="transmembrane region" description="Helical" evidence="1">
    <location>
        <begin position="184"/>
        <end position="201"/>
    </location>
</feature>